<keyword evidence="6" id="KW-0694">RNA-binding</keyword>
<proteinExistence type="inferred from homology"/>
<dbReference type="EC" id="3.6.1.-" evidence="6"/>
<keyword evidence="10" id="KW-1185">Reference proteome</keyword>
<evidence type="ECO:0000313" key="10">
    <source>
        <dbReference type="Proteomes" id="UP000077266"/>
    </source>
</evidence>
<evidence type="ECO:0000256" key="6">
    <source>
        <dbReference type="RuleBase" id="RU367113"/>
    </source>
</evidence>
<dbReference type="FunCoup" id="A0A165PZI9">
    <property type="interactions" value="266"/>
</dbReference>
<feature type="region of interest" description="Disordered" evidence="7">
    <location>
        <begin position="1"/>
        <end position="43"/>
    </location>
</feature>
<dbReference type="GO" id="GO:0005829">
    <property type="term" value="C:cytosol"/>
    <property type="evidence" value="ECO:0007669"/>
    <property type="project" value="TreeGrafter"/>
</dbReference>
<keyword evidence="6" id="KW-0540">Nuclease</keyword>
<evidence type="ECO:0000256" key="4">
    <source>
        <dbReference type="ARBA" id="ARBA00044692"/>
    </source>
</evidence>
<comment type="similarity">
    <text evidence="2 6">Belongs to the DXO/Dom3Z family.</text>
</comment>
<dbReference type="GO" id="GO:0110155">
    <property type="term" value="P:NAD-cap decapping"/>
    <property type="evidence" value="ECO:0007669"/>
    <property type="project" value="TreeGrafter"/>
</dbReference>
<evidence type="ECO:0000256" key="7">
    <source>
        <dbReference type="SAM" id="MobiDB-lite"/>
    </source>
</evidence>
<comment type="function">
    <text evidence="6">Decapping enzyme for NAD-capped RNAs: specifically hydrolyzes the nicotinamide adenine dinucleotide (NAD) cap from a subset of RNAs by removing the entire NAD moiety from the 5'-end of an NAD-capped RNA.</text>
</comment>
<dbReference type="OrthoDB" id="5853397at2759"/>
<feature type="domain" description="RAI1-like" evidence="8">
    <location>
        <begin position="48"/>
        <end position="404"/>
    </location>
</feature>
<dbReference type="EMBL" id="KV425886">
    <property type="protein sequence ID" value="KZW02878.1"/>
    <property type="molecule type" value="Genomic_DNA"/>
</dbReference>
<dbReference type="GO" id="GO:0003723">
    <property type="term" value="F:RNA binding"/>
    <property type="evidence" value="ECO:0007669"/>
    <property type="project" value="UniProtKB-KW"/>
</dbReference>
<dbReference type="STRING" id="1314781.A0A165PZI9"/>
<comment type="subcellular location">
    <subcellularLocation>
        <location evidence="6">Nucleus</location>
    </subcellularLocation>
</comment>
<accession>A0A165PZI9</accession>
<evidence type="ECO:0000313" key="9">
    <source>
        <dbReference type="EMBL" id="KZW02878.1"/>
    </source>
</evidence>
<dbReference type="InterPro" id="IPR013961">
    <property type="entry name" value="RAI1"/>
</dbReference>
<keyword evidence="6" id="KW-0539">Nucleus</keyword>
<evidence type="ECO:0000256" key="3">
    <source>
        <dbReference type="ARBA" id="ARBA00044676"/>
    </source>
</evidence>
<dbReference type="GO" id="GO:0000956">
    <property type="term" value="P:nuclear-transcribed mRNA catabolic process"/>
    <property type="evidence" value="ECO:0007669"/>
    <property type="project" value="TreeGrafter"/>
</dbReference>
<dbReference type="InParanoid" id="A0A165PZI9"/>
<dbReference type="GO" id="GO:0004518">
    <property type="term" value="F:nuclease activity"/>
    <property type="evidence" value="ECO:0007669"/>
    <property type="project" value="UniProtKB-KW"/>
</dbReference>
<dbReference type="Pfam" id="PF08652">
    <property type="entry name" value="RAI1"/>
    <property type="match status" value="1"/>
</dbReference>
<keyword evidence="6" id="KW-0378">Hydrolase</keyword>
<evidence type="ECO:0000256" key="5">
    <source>
        <dbReference type="ARBA" id="ARBA00048124"/>
    </source>
</evidence>
<comment type="catalytic activity">
    <reaction evidence="3">
        <text>a 5'-end (N(7)-methyl 5'-triphosphoguanosine)-ribonucleoside-ribonucleotide in mRNA + H2O = a (N(7)-methyl 5'-triphosphoguanosine)-nucleoside + a 5'-end phospho-ribonucleoside in mRNA + H(+)</text>
        <dbReference type="Rhea" id="RHEA:66928"/>
        <dbReference type="Rhea" id="RHEA-COMP:15692"/>
        <dbReference type="Rhea" id="RHEA-COMP:17313"/>
        <dbReference type="ChEBI" id="CHEBI:15377"/>
        <dbReference type="ChEBI" id="CHEBI:15378"/>
        <dbReference type="ChEBI" id="CHEBI:138282"/>
        <dbReference type="ChEBI" id="CHEBI:172876"/>
        <dbReference type="ChEBI" id="CHEBI:172877"/>
    </reaction>
    <physiologicalReaction direction="left-to-right" evidence="3">
        <dbReference type="Rhea" id="RHEA:66929"/>
    </physiologicalReaction>
</comment>
<comment type="cofactor">
    <cofactor evidence="1 6">
        <name>a divalent metal cation</name>
        <dbReference type="ChEBI" id="CHEBI:60240"/>
    </cofactor>
</comment>
<sequence>MSLKRKASEEPSDEKNHQTQRRRISAPTRLPLPQRDAPARPSPPFQLPFQLLSFSYTPERELVFDDSALRYYIDPPQRADLTYRYDDWTKREEERGRLDGLLRACVRDEVEPERVRANVITWRGILTKILGSPYEDRDSWELNVMSVNGTLYLEEHPSQAKLADMRMTDTDPKRRLQTYFGYSFESYCTSEKPPRTMTREEHDERDWAGGWGGDVNTNVQWCSVVKTKLDNIRVLCGGEVDCVRDRYTKQPDTFVELKTSMNIRRGNDVDVLRFEKKLLKFYLQSFLLGVPEIVVGFRTPAGELTALESYKTIELPRRVRGKPGAWDASVCLNWGCDVLRFLHRSVSRDSDSQNLHDEKDWRPPVWRLKFEPRKGLELRRLELSEVEDEVRAGEDRVGFLPTWYYDAIAVKPQAESENGTTPAA</sequence>
<name>A0A165PZI9_EXIGL</name>
<keyword evidence="6" id="KW-0547">Nucleotide-binding</keyword>
<keyword evidence="6" id="KW-0479">Metal-binding</keyword>
<dbReference type="PANTHER" id="PTHR12395">
    <property type="entry name" value="DOM-3 RELATED"/>
    <property type="match status" value="1"/>
</dbReference>
<evidence type="ECO:0000256" key="2">
    <source>
        <dbReference type="ARBA" id="ARBA00006562"/>
    </source>
</evidence>
<dbReference type="InterPro" id="IPR039039">
    <property type="entry name" value="RAI1-like_fam"/>
</dbReference>
<comment type="catalytic activity">
    <reaction evidence="4">
        <text>a 5'-end triphospho-ribonucleoside in mRNA + H2O = a 5'-end phospho-ribonucleoside in mRNA + diphosphate + H(+)</text>
        <dbReference type="Rhea" id="RHEA:78683"/>
        <dbReference type="Rhea" id="RHEA-COMP:15692"/>
        <dbReference type="Rhea" id="RHEA-COMP:17164"/>
        <dbReference type="ChEBI" id="CHEBI:15377"/>
        <dbReference type="ChEBI" id="CHEBI:15378"/>
        <dbReference type="ChEBI" id="CHEBI:33019"/>
        <dbReference type="ChEBI" id="CHEBI:138282"/>
        <dbReference type="ChEBI" id="CHEBI:167618"/>
    </reaction>
    <physiologicalReaction direction="left-to-right" evidence="4">
        <dbReference type="Rhea" id="RHEA:78684"/>
    </physiologicalReaction>
</comment>
<dbReference type="GO" id="GO:0000166">
    <property type="term" value="F:nucleotide binding"/>
    <property type="evidence" value="ECO:0007669"/>
    <property type="project" value="UniProtKB-KW"/>
</dbReference>
<dbReference type="AlphaFoldDB" id="A0A165PZI9"/>
<organism evidence="9 10">
    <name type="scientific">Exidia glandulosa HHB12029</name>
    <dbReference type="NCBI Taxonomy" id="1314781"/>
    <lineage>
        <taxon>Eukaryota</taxon>
        <taxon>Fungi</taxon>
        <taxon>Dikarya</taxon>
        <taxon>Basidiomycota</taxon>
        <taxon>Agaricomycotina</taxon>
        <taxon>Agaricomycetes</taxon>
        <taxon>Auriculariales</taxon>
        <taxon>Exidiaceae</taxon>
        <taxon>Exidia</taxon>
    </lineage>
</organism>
<dbReference type="GO" id="GO:0046872">
    <property type="term" value="F:metal ion binding"/>
    <property type="evidence" value="ECO:0007669"/>
    <property type="project" value="UniProtKB-KW"/>
</dbReference>
<reference evidence="9 10" key="1">
    <citation type="journal article" date="2016" name="Mol. Biol. Evol.">
        <title>Comparative Genomics of Early-Diverging Mushroom-Forming Fungi Provides Insights into the Origins of Lignocellulose Decay Capabilities.</title>
        <authorList>
            <person name="Nagy L.G."/>
            <person name="Riley R."/>
            <person name="Tritt A."/>
            <person name="Adam C."/>
            <person name="Daum C."/>
            <person name="Floudas D."/>
            <person name="Sun H."/>
            <person name="Yadav J.S."/>
            <person name="Pangilinan J."/>
            <person name="Larsson K.H."/>
            <person name="Matsuura K."/>
            <person name="Barry K."/>
            <person name="Labutti K."/>
            <person name="Kuo R."/>
            <person name="Ohm R.A."/>
            <person name="Bhattacharya S.S."/>
            <person name="Shirouzu T."/>
            <person name="Yoshinaga Y."/>
            <person name="Martin F.M."/>
            <person name="Grigoriev I.V."/>
            <person name="Hibbett D.S."/>
        </authorList>
    </citation>
    <scope>NUCLEOTIDE SEQUENCE [LARGE SCALE GENOMIC DNA]</scope>
    <source>
        <strain evidence="9 10">HHB12029</strain>
    </source>
</reference>
<comment type="catalytic activity">
    <reaction evidence="5">
        <text>a 5'-end NAD(+)-phospho-ribonucleoside in mRNA + H2O = a 5'-end phospho-ribonucleoside in mRNA + NAD(+) + H(+)</text>
        <dbReference type="Rhea" id="RHEA:60880"/>
        <dbReference type="Rhea" id="RHEA-COMP:15692"/>
        <dbReference type="Rhea" id="RHEA-COMP:15698"/>
        <dbReference type="ChEBI" id="CHEBI:15377"/>
        <dbReference type="ChEBI" id="CHEBI:15378"/>
        <dbReference type="ChEBI" id="CHEBI:57540"/>
        <dbReference type="ChEBI" id="CHEBI:138282"/>
        <dbReference type="ChEBI" id="CHEBI:144029"/>
    </reaction>
    <physiologicalReaction direction="left-to-right" evidence="5">
        <dbReference type="Rhea" id="RHEA:60881"/>
    </physiologicalReaction>
</comment>
<dbReference type="GO" id="GO:0005634">
    <property type="term" value="C:nucleus"/>
    <property type="evidence" value="ECO:0007669"/>
    <property type="project" value="UniProtKB-SubCell"/>
</dbReference>
<dbReference type="PANTHER" id="PTHR12395:SF9">
    <property type="entry name" value="DECAPPING AND EXORIBONUCLEASE PROTEIN"/>
    <property type="match status" value="1"/>
</dbReference>
<protein>
    <recommendedName>
        <fullName evidence="6">Decapping nuclease</fullName>
        <ecNumber evidence="6">3.6.1.-</ecNumber>
    </recommendedName>
</protein>
<evidence type="ECO:0000256" key="1">
    <source>
        <dbReference type="ARBA" id="ARBA00001968"/>
    </source>
</evidence>
<gene>
    <name evidence="9" type="ORF">EXIGLDRAFT_664888</name>
</gene>
<dbReference type="Proteomes" id="UP000077266">
    <property type="component" value="Unassembled WGS sequence"/>
</dbReference>
<dbReference type="GO" id="GO:0034353">
    <property type="term" value="F:mRNA 5'-diphosphatase activity"/>
    <property type="evidence" value="ECO:0007669"/>
    <property type="project" value="TreeGrafter"/>
</dbReference>
<evidence type="ECO:0000259" key="8">
    <source>
        <dbReference type="Pfam" id="PF08652"/>
    </source>
</evidence>
<feature type="compositionally biased region" description="Basic and acidic residues" evidence="7">
    <location>
        <begin position="1"/>
        <end position="17"/>
    </location>
</feature>